<dbReference type="Proteomes" id="UP001152798">
    <property type="component" value="Chromosome 1"/>
</dbReference>
<gene>
    <name evidence="1" type="ORF">NEZAVI_LOCUS2842</name>
</gene>
<organism evidence="1 2">
    <name type="scientific">Nezara viridula</name>
    <name type="common">Southern green stink bug</name>
    <name type="synonym">Cimex viridulus</name>
    <dbReference type="NCBI Taxonomy" id="85310"/>
    <lineage>
        <taxon>Eukaryota</taxon>
        <taxon>Metazoa</taxon>
        <taxon>Ecdysozoa</taxon>
        <taxon>Arthropoda</taxon>
        <taxon>Hexapoda</taxon>
        <taxon>Insecta</taxon>
        <taxon>Pterygota</taxon>
        <taxon>Neoptera</taxon>
        <taxon>Paraneoptera</taxon>
        <taxon>Hemiptera</taxon>
        <taxon>Heteroptera</taxon>
        <taxon>Panheteroptera</taxon>
        <taxon>Pentatomomorpha</taxon>
        <taxon>Pentatomoidea</taxon>
        <taxon>Pentatomidae</taxon>
        <taxon>Pentatominae</taxon>
        <taxon>Nezara</taxon>
    </lineage>
</organism>
<name>A0A9P0H1W3_NEZVI</name>
<proteinExistence type="predicted"/>
<reference evidence="1" key="1">
    <citation type="submission" date="2022-01" db="EMBL/GenBank/DDBJ databases">
        <authorList>
            <person name="King R."/>
        </authorList>
    </citation>
    <scope>NUCLEOTIDE SEQUENCE</scope>
</reference>
<protein>
    <submittedName>
        <fullName evidence="1">Uncharacterized protein</fullName>
    </submittedName>
</protein>
<dbReference type="AlphaFoldDB" id="A0A9P0H1W3"/>
<evidence type="ECO:0000313" key="1">
    <source>
        <dbReference type="EMBL" id="CAH1391921.1"/>
    </source>
</evidence>
<evidence type="ECO:0000313" key="2">
    <source>
        <dbReference type="Proteomes" id="UP001152798"/>
    </source>
</evidence>
<dbReference type="EMBL" id="OV725077">
    <property type="protein sequence ID" value="CAH1391921.1"/>
    <property type="molecule type" value="Genomic_DNA"/>
</dbReference>
<sequence>MTGSWWGGAGIFITVNKGQVWAMSSFLHP</sequence>
<accession>A0A9P0H1W3</accession>
<keyword evidence="2" id="KW-1185">Reference proteome</keyword>